<evidence type="ECO:0000256" key="2">
    <source>
        <dbReference type="ARBA" id="ARBA00022737"/>
    </source>
</evidence>
<gene>
    <name evidence="4" type="ORF">OLC1_LOCUS4880</name>
</gene>
<dbReference type="AlphaFoldDB" id="A0AAV1CG52"/>
<protein>
    <submittedName>
        <fullName evidence="4">OLC1v1028987C1</fullName>
    </submittedName>
</protein>
<evidence type="ECO:0000313" key="5">
    <source>
        <dbReference type="Proteomes" id="UP001161247"/>
    </source>
</evidence>
<accession>A0AAV1CG52</accession>
<keyword evidence="2" id="KW-0677">Repeat</keyword>
<dbReference type="PROSITE" id="PS51375">
    <property type="entry name" value="PPR"/>
    <property type="match status" value="2"/>
</dbReference>
<dbReference type="PANTHER" id="PTHR47874">
    <property type="entry name" value="EXPRESSED PROTEIN"/>
    <property type="match status" value="1"/>
</dbReference>
<dbReference type="NCBIfam" id="TIGR00756">
    <property type="entry name" value="PPR"/>
    <property type="match status" value="2"/>
</dbReference>
<dbReference type="EMBL" id="OX459119">
    <property type="protein sequence ID" value="CAI9093482.1"/>
    <property type="molecule type" value="Genomic_DNA"/>
</dbReference>
<keyword evidence="5" id="KW-1185">Reference proteome</keyword>
<comment type="similarity">
    <text evidence="1">Belongs to the PPR family. P subfamily.</text>
</comment>
<sequence>MALKTMNQALIRSQLPLLHMVRHNANVAFAPSFASSLVTKLIRVPLHRVKETMDLEENDQFSALNDPDFSLETVVLPLKDFSFPKKANLVIEWKLEKLIKENEKNQAAYTRLLLLCGKLKNFETALGVFSSMEAQGIKPTSSVFNALISACLSSGNFMRALSLYELMGFSDEYNCDSDTYNAFMLAFANLGNKKAMWAWNSARAAAGFPPCLQTYEALILGSVKSKDFVDAERLFVELASTGFVPSLSILQNMLLVYTEHRNFCKIREYTMLLLDSSAKIDRYTAEKVLGLYYELRRVQDMEELLDAFTKSKQDLGILSLMHSMIIRLYVSTDRLDDVDYSVGRMLKQGISFRCPDDVDKIICLYFQHAAYDRLDLFLEIIRGSFKLRRSSYDILTAGYRRAGLQDKLDLVIEDMKKRGFVVS</sequence>
<dbReference type="Proteomes" id="UP001161247">
    <property type="component" value="Chromosome 2"/>
</dbReference>
<dbReference type="InterPro" id="IPR002885">
    <property type="entry name" value="PPR_rpt"/>
</dbReference>
<dbReference type="InterPro" id="IPR044179">
    <property type="entry name" value="PPR5-like"/>
</dbReference>
<dbReference type="Pfam" id="PF13812">
    <property type="entry name" value="PPR_3"/>
    <property type="match status" value="1"/>
</dbReference>
<name>A0AAV1CG52_OLDCO</name>
<organism evidence="4 5">
    <name type="scientific">Oldenlandia corymbosa var. corymbosa</name>
    <dbReference type="NCBI Taxonomy" id="529605"/>
    <lineage>
        <taxon>Eukaryota</taxon>
        <taxon>Viridiplantae</taxon>
        <taxon>Streptophyta</taxon>
        <taxon>Embryophyta</taxon>
        <taxon>Tracheophyta</taxon>
        <taxon>Spermatophyta</taxon>
        <taxon>Magnoliopsida</taxon>
        <taxon>eudicotyledons</taxon>
        <taxon>Gunneridae</taxon>
        <taxon>Pentapetalae</taxon>
        <taxon>asterids</taxon>
        <taxon>lamiids</taxon>
        <taxon>Gentianales</taxon>
        <taxon>Rubiaceae</taxon>
        <taxon>Rubioideae</taxon>
        <taxon>Spermacoceae</taxon>
        <taxon>Hedyotis-Oldenlandia complex</taxon>
        <taxon>Oldenlandia</taxon>
    </lineage>
</organism>
<evidence type="ECO:0000313" key="4">
    <source>
        <dbReference type="EMBL" id="CAI9093482.1"/>
    </source>
</evidence>
<evidence type="ECO:0000256" key="1">
    <source>
        <dbReference type="ARBA" id="ARBA00007626"/>
    </source>
</evidence>
<proteinExistence type="inferred from homology"/>
<dbReference type="PANTHER" id="PTHR47874:SF4">
    <property type="entry name" value="EXPRESSED PROTEIN"/>
    <property type="match status" value="1"/>
</dbReference>
<dbReference type="InterPro" id="IPR011990">
    <property type="entry name" value="TPR-like_helical_dom_sf"/>
</dbReference>
<dbReference type="Gene3D" id="1.25.40.10">
    <property type="entry name" value="Tetratricopeptide repeat domain"/>
    <property type="match status" value="2"/>
</dbReference>
<feature type="repeat" description="PPR" evidence="3">
    <location>
        <begin position="105"/>
        <end position="139"/>
    </location>
</feature>
<reference evidence="4" key="1">
    <citation type="submission" date="2023-03" db="EMBL/GenBank/DDBJ databases">
        <authorList>
            <person name="Julca I."/>
        </authorList>
    </citation>
    <scope>NUCLEOTIDE SEQUENCE</scope>
</reference>
<dbReference type="GO" id="GO:0003729">
    <property type="term" value="F:mRNA binding"/>
    <property type="evidence" value="ECO:0007669"/>
    <property type="project" value="InterPro"/>
</dbReference>
<evidence type="ECO:0000256" key="3">
    <source>
        <dbReference type="PROSITE-ProRule" id="PRU00708"/>
    </source>
</evidence>
<feature type="repeat" description="PPR" evidence="3">
    <location>
        <begin position="211"/>
        <end position="245"/>
    </location>
</feature>